<feature type="transmembrane region" description="Helical" evidence="1">
    <location>
        <begin position="256"/>
        <end position="276"/>
    </location>
</feature>
<feature type="domain" description="Peptidase C39" evidence="2">
    <location>
        <begin position="7"/>
        <end position="127"/>
    </location>
</feature>
<dbReference type="Gene3D" id="3.90.70.10">
    <property type="entry name" value="Cysteine proteinases"/>
    <property type="match status" value="1"/>
</dbReference>
<accession>A0A317EKW8</accession>
<evidence type="ECO:0000313" key="4">
    <source>
        <dbReference type="Proteomes" id="UP000245379"/>
    </source>
</evidence>
<dbReference type="InterPro" id="IPR005074">
    <property type="entry name" value="Peptidase_C39"/>
</dbReference>
<feature type="transmembrane region" description="Helical" evidence="1">
    <location>
        <begin position="283"/>
        <end position="309"/>
    </location>
</feature>
<evidence type="ECO:0000256" key="1">
    <source>
        <dbReference type="SAM" id="Phobius"/>
    </source>
</evidence>
<feature type="transmembrane region" description="Helical" evidence="1">
    <location>
        <begin position="172"/>
        <end position="195"/>
    </location>
</feature>
<dbReference type="OrthoDB" id="1100563at2"/>
<dbReference type="Pfam" id="PF03412">
    <property type="entry name" value="Peptidase_C39"/>
    <property type="match status" value="1"/>
</dbReference>
<protein>
    <recommendedName>
        <fullName evidence="2">Peptidase C39 domain-containing protein</fullName>
    </recommendedName>
</protein>
<feature type="transmembrane region" description="Helical" evidence="1">
    <location>
        <begin position="231"/>
        <end position="250"/>
    </location>
</feature>
<dbReference type="InterPro" id="IPR012336">
    <property type="entry name" value="Thioredoxin-like_fold"/>
</dbReference>
<keyword evidence="1" id="KW-0812">Transmembrane</keyword>
<keyword evidence="4" id="KW-1185">Reference proteome</keyword>
<comment type="caution">
    <text evidence="3">The sequence shown here is derived from an EMBL/GenBank/DDBJ whole genome shotgun (WGS) entry which is preliminary data.</text>
</comment>
<reference evidence="3 4" key="1">
    <citation type="submission" date="2018-05" db="EMBL/GenBank/DDBJ databases">
        <title>Pedobacter paludis sp. nov., isolated from wetland soil.</title>
        <authorList>
            <person name="Zhang Y."/>
            <person name="Wang G."/>
        </authorList>
    </citation>
    <scope>NUCLEOTIDE SEQUENCE [LARGE SCALE GENOMIC DNA]</scope>
    <source>
        <strain evidence="3 4">KCTC22721</strain>
    </source>
</reference>
<dbReference type="GO" id="GO:0005524">
    <property type="term" value="F:ATP binding"/>
    <property type="evidence" value="ECO:0007669"/>
    <property type="project" value="InterPro"/>
</dbReference>
<feature type="transmembrane region" description="Helical" evidence="1">
    <location>
        <begin position="145"/>
        <end position="166"/>
    </location>
</feature>
<dbReference type="Gene3D" id="3.40.30.10">
    <property type="entry name" value="Glutaredoxin"/>
    <property type="match status" value="1"/>
</dbReference>
<dbReference type="GO" id="GO:0008233">
    <property type="term" value="F:peptidase activity"/>
    <property type="evidence" value="ECO:0007669"/>
    <property type="project" value="InterPro"/>
</dbReference>
<evidence type="ECO:0000313" key="3">
    <source>
        <dbReference type="EMBL" id="PWS26503.1"/>
    </source>
</evidence>
<dbReference type="PROSITE" id="PS50990">
    <property type="entry name" value="PEPTIDASE_C39"/>
    <property type="match status" value="1"/>
</dbReference>
<keyword evidence="1" id="KW-1133">Transmembrane helix</keyword>
<dbReference type="InterPro" id="IPR036249">
    <property type="entry name" value="Thioredoxin-like_sf"/>
</dbReference>
<gene>
    <name evidence="3" type="ORF">DHW03_17140</name>
</gene>
<dbReference type="Proteomes" id="UP000245379">
    <property type="component" value="Unassembled WGS sequence"/>
</dbReference>
<name>A0A317EKW8_9SPHI</name>
<dbReference type="Pfam" id="PF13462">
    <property type="entry name" value="Thioredoxin_4"/>
    <property type="match status" value="1"/>
</dbReference>
<proteinExistence type="predicted"/>
<dbReference type="AlphaFoldDB" id="A0A317EKW8"/>
<dbReference type="GO" id="GO:0006508">
    <property type="term" value="P:proteolysis"/>
    <property type="evidence" value="ECO:0007669"/>
    <property type="project" value="InterPro"/>
</dbReference>
<evidence type="ECO:0000259" key="2">
    <source>
        <dbReference type="PROSITE" id="PS50990"/>
    </source>
</evidence>
<dbReference type="GO" id="GO:0016020">
    <property type="term" value="C:membrane"/>
    <property type="evidence" value="ECO:0007669"/>
    <property type="project" value="InterPro"/>
</dbReference>
<sequence>MNFFNAQITNVEFVTQKLIQLIGVKVNKKTISESLKNHPDYPSLLSISDCLTEFKIVNQGYNISRSDYDPEDLLFPFLAHCKEDNGKLLIVTHINDGIVTFTDEHNKSANITEEEFLKRWDGIALHAEKTAQSGEVNFWDNYLKFFLQGLVLPLGSLLVLSTLFFVLGSASFSWPSVVLCLVKFLGLCVSILLLMQSINSNNPLIKNLCGLGGKNDCNAILKSDASKITSWLSWSEVGFFYFAGSLLQLIFNPSSINFLAWLNVFALPYTIYSIGYQLRFKKWCVLCCVVQFLLVLEFVNALGFGLFTFSFGLSALNFFHFVICFLTPILIWAFLKPFFLNAVQLAPIKEQLKKFKYDSNLFNQVLTNQPRYAIHDDLMPITLGNTNAENIITMVSNPVCGPCSKAHKSIMNLLESSDDLRLNIIFSTNNDNDERTKVAQHLTAYGNVNSQQETENILRYWYEDSLQYKQLAEKYPLKFNGEIAQALEKQKNWCDIAEMKFTPTILINGYKLPEPYGVDDLKYLVI</sequence>
<keyword evidence="1" id="KW-0472">Membrane</keyword>
<dbReference type="CDD" id="cd12921">
    <property type="entry name" value="VKOR_4"/>
    <property type="match status" value="1"/>
</dbReference>
<dbReference type="EMBL" id="QGNZ01000004">
    <property type="protein sequence ID" value="PWS26503.1"/>
    <property type="molecule type" value="Genomic_DNA"/>
</dbReference>
<feature type="transmembrane region" description="Helical" evidence="1">
    <location>
        <begin position="315"/>
        <end position="335"/>
    </location>
</feature>
<dbReference type="SUPFAM" id="SSF52833">
    <property type="entry name" value="Thioredoxin-like"/>
    <property type="match status" value="1"/>
</dbReference>
<dbReference type="RefSeq" id="WP_109927066.1">
    <property type="nucleotide sequence ID" value="NZ_QGNZ01000004.1"/>
</dbReference>
<organism evidence="3 4">
    <name type="scientific">Pedobacter yonginense</name>
    <dbReference type="NCBI Taxonomy" id="651869"/>
    <lineage>
        <taxon>Bacteria</taxon>
        <taxon>Pseudomonadati</taxon>
        <taxon>Bacteroidota</taxon>
        <taxon>Sphingobacteriia</taxon>
        <taxon>Sphingobacteriales</taxon>
        <taxon>Sphingobacteriaceae</taxon>
        <taxon>Pedobacter</taxon>
    </lineage>
</organism>